<gene>
    <name evidence="4" type="ORF">JK363_14750</name>
</gene>
<organism evidence="4 5">
    <name type="scientific">Streptomyces coffeae</name>
    <dbReference type="NCBI Taxonomy" id="621382"/>
    <lineage>
        <taxon>Bacteria</taxon>
        <taxon>Bacillati</taxon>
        <taxon>Actinomycetota</taxon>
        <taxon>Actinomycetes</taxon>
        <taxon>Kitasatosporales</taxon>
        <taxon>Streptomycetaceae</taxon>
        <taxon>Streptomyces</taxon>
    </lineage>
</organism>
<dbReference type="NCBIfam" id="TIGR01733">
    <property type="entry name" value="AA-adenyl-dom"/>
    <property type="match status" value="1"/>
</dbReference>
<evidence type="ECO:0000259" key="3">
    <source>
        <dbReference type="PROSITE" id="PS50075"/>
    </source>
</evidence>
<evidence type="ECO:0000313" key="5">
    <source>
        <dbReference type="Proteomes" id="UP000634229"/>
    </source>
</evidence>
<dbReference type="InterPro" id="IPR042099">
    <property type="entry name" value="ANL_N_sf"/>
</dbReference>
<dbReference type="Gene3D" id="3.40.50.12780">
    <property type="entry name" value="N-terminal domain of ligase-like"/>
    <property type="match status" value="1"/>
</dbReference>
<dbReference type="InterPro" id="IPR045851">
    <property type="entry name" value="AMP-bd_C_sf"/>
</dbReference>
<dbReference type="Pfam" id="PF00550">
    <property type="entry name" value="PP-binding"/>
    <property type="match status" value="1"/>
</dbReference>
<dbReference type="InterPro" id="IPR036736">
    <property type="entry name" value="ACP-like_sf"/>
</dbReference>
<dbReference type="Gene3D" id="3.40.50.1820">
    <property type="entry name" value="alpha/beta hydrolase"/>
    <property type="match status" value="1"/>
</dbReference>
<dbReference type="PANTHER" id="PTHR45527:SF1">
    <property type="entry name" value="FATTY ACID SYNTHASE"/>
    <property type="match status" value="1"/>
</dbReference>
<keyword evidence="5" id="KW-1185">Reference proteome</keyword>
<dbReference type="SMART" id="SM00823">
    <property type="entry name" value="PKS_PP"/>
    <property type="match status" value="1"/>
</dbReference>
<dbReference type="Pfam" id="PF00501">
    <property type="entry name" value="AMP-binding"/>
    <property type="match status" value="1"/>
</dbReference>
<protein>
    <submittedName>
        <fullName evidence="4">Non-ribosomal peptide synthetase</fullName>
    </submittedName>
</protein>
<evidence type="ECO:0000313" key="4">
    <source>
        <dbReference type="EMBL" id="MBL1097910.1"/>
    </source>
</evidence>
<dbReference type="PROSITE" id="PS00455">
    <property type="entry name" value="AMP_BINDING"/>
    <property type="match status" value="1"/>
</dbReference>
<reference evidence="4 5" key="1">
    <citation type="submission" date="2021-01" db="EMBL/GenBank/DDBJ databases">
        <title>WGS of actinomycetes isolated from Thailand.</title>
        <authorList>
            <person name="Thawai C."/>
        </authorList>
    </citation>
    <scope>NUCLEOTIDE SEQUENCE [LARGE SCALE GENOMIC DNA]</scope>
    <source>
        <strain evidence="4 5">CA1R205</strain>
    </source>
</reference>
<dbReference type="PROSITE" id="PS50075">
    <property type="entry name" value="CARRIER"/>
    <property type="match status" value="1"/>
</dbReference>
<dbReference type="InterPro" id="IPR010071">
    <property type="entry name" value="AA_adenyl_dom"/>
</dbReference>
<sequence>MTRDVDGHGAAHGRAPDVVPRTVPRLFETVAARAGDRTAVLFEDTAVSYAELNAAANRLARWLIDRGVGPDRAVAVSAPKSEDLITVLLAVLKAGGAYLALDPAYPSERLAHMVAQVRPVLLLHTSKDAELATPGTDMPRIVINDPDVRAEWETRPGHDVTDAERHAPLRPDHLMYIVFTSGSTGRPKGVAVTHGGVAGLVAGQREQIGTGPGDRVLQWASISFDAAFWDISLALMSGATLVMAAADDLLPGQPLRDTLIERRVTHATLPPVALSVTDADDVLPGGTLVSTGDAVSPSLVRTWAEDRRMFNGYGPTEVTVGSSIGRISDPDNIGIGRPFPGSAVRVLDERLSPVGSGEEGELYLAGPGLARGYLNHPGLTATRFVADPAGPPGSRMYRSGDRGRCRADGELFFTGRVDSQVKVRGFRIELGEIEARLAAHPAVDLACVVVEGDIATARIMGYVTTSTGTGADGAELRRYVARSLPEHMVPSTVVVLDRFPTDPNGKVDRAALTAARAGHPAAEAAASGDIDLCELVRRILGVPRVRPQDNFFELGGHSVLATMLARQIRKEFDVVIPMRSIFEATTLAELADLVDAARQG</sequence>
<keyword evidence="1" id="KW-0596">Phosphopantetheine</keyword>
<dbReference type="InterPro" id="IPR020806">
    <property type="entry name" value="PKS_PP-bd"/>
</dbReference>
<dbReference type="SUPFAM" id="SSF47336">
    <property type="entry name" value="ACP-like"/>
    <property type="match status" value="1"/>
</dbReference>
<dbReference type="Gene3D" id="3.30.300.30">
    <property type="match status" value="1"/>
</dbReference>
<dbReference type="EMBL" id="JAERRF010000007">
    <property type="protein sequence ID" value="MBL1097910.1"/>
    <property type="molecule type" value="Genomic_DNA"/>
</dbReference>
<comment type="caution">
    <text evidence="4">The sequence shown here is derived from an EMBL/GenBank/DDBJ whole genome shotgun (WGS) entry which is preliminary data.</text>
</comment>
<dbReference type="PROSITE" id="PS00012">
    <property type="entry name" value="PHOSPHOPANTETHEINE"/>
    <property type="match status" value="1"/>
</dbReference>
<dbReference type="RefSeq" id="WP_201875320.1">
    <property type="nucleotide sequence ID" value="NZ_JAERRF010000007.1"/>
</dbReference>
<dbReference type="Pfam" id="PF13193">
    <property type="entry name" value="AMP-binding_C"/>
    <property type="match status" value="1"/>
</dbReference>
<dbReference type="InterPro" id="IPR020845">
    <property type="entry name" value="AMP-binding_CS"/>
</dbReference>
<evidence type="ECO:0000256" key="1">
    <source>
        <dbReference type="ARBA" id="ARBA00022450"/>
    </source>
</evidence>
<dbReference type="PANTHER" id="PTHR45527">
    <property type="entry name" value="NONRIBOSOMAL PEPTIDE SYNTHETASE"/>
    <property type="match status" value="1"/>
</dbReference>
<dbReference type="InterPro" id="IPR029058">
    <property type="entry name" value="AB_hydrolase_fold"/>
</dbReference>
<dbReference type="Proteomes" id="UP000634229">
    <property type="component" value="Unassembled WGS sequence"/>
</dbReference>
<name>A0ABS1NCV8_9ACTN</name>
<feature type="domain" description="Carrier" evidence="3">
    <location>
        <begin position="523"/>
        <end position="598"/>
    </location>
</feature>
<dbReference type="SUPFAM" id="SSF56801">
    <property type="entry name" value="Acetyl-CoA synthetase-like"/>
    <property type="match status" value="1"/>
</dbReference>
<keyword evidence="2" id="KW-0597">Phosphoprotein</keyword>
<dbReference type="InterPro" id="IPR006162">
    <property type="entry name" value="Ppantetheine_attach_site"/>
</dbReference>
<dbReference type="InterPro" id="IPR025110">
    <property type="entry name" value="AMP-bd_C"/>
</dbReference>
<accession>A0ABS1NCV8</accession>
<proteinExistence type="predicted"/>
<dbReference type="InterPro" id="IPR009081">
    <property type="entry name" value="PP-bd_ACP"/>
</dbReference>
<dbReference type="InterPro" id="IPR000873">
    <property type="entry name" value="AMP-dep_synth/lig_dom"/>
</dbReference>
<evidence type="ECO:0000256" key="2">
    <source>
        <dbReference type="ARBA" id="ARBA00022553"/>
    </source>
</evidence>